<evidence type="ECO:0000256" key="5">
    <source>
        <dbReference type="ARBA" id="ARBA00022692"/>
    </source>
</evidence>
<evidence type="ECO:0000256" key="4">
    <source>
        <dbReference type="ARBA" id="ARBA00022475"/>
    </source>
</evidence>
<name>A0A248TKY0_9BACI</name>
<accession>A0A248TKY0</accession>
<feature type="transmembrane region" description="Helical" evidence="8">
    <location>
        <begin position="48"/>
        <end position="69"/>
    </location>
</feature>
<dbReference type="OrthoDB" id="9800498at2"/>
<organism evidence="9 10">
    <name type="scientific">Cytobacillus kochii</name>
    <dbReference type="NCBI Taxonomy" id="859143"/>
    <lineage>
        <taxon>Bacteria</taxon>
        <taxon>Bacillati</taxon>
        <taxon>Bacillota</taxon>
        <taxon>Bacilli</taxon>
        <taxon>Bacillales</taxon>
        <taxon>Bacillaceae</taxon>
        <taxon>Cytobacillus</taxon>
    </lineage>
</organism>
<dbReference type="PIRSF" id="PIRSF019239">
    <property type="entry name" value="MrpE"/>
    <property type="match status" value="1"/>
</dbReference>
<keyword evidence="3" id="KW-0813">Transport</keyword>
<feature type="transmembrane region" description="Helical" evidence="8">
    <location>
        <begin position="22"/>
        <end position="41"/>
    </location>
</feature>
<evidence type="ECO:0000313" key="9">
    <source>
        <dbReference type="EMBL" id="ASV68863.1"/>
    </source>
</evidence>
<keyword evidence="10" id="KW-1185">Reference proteome</keyword>
<dbReference type="Proteomes" id="UP000215137">
    <property type="component" value="Chromosome"/>
</dbReference>
<dbReference type="PANTHER" id="PTHR34584">
    <property type="entry name" value="NA(+)/H(+) ANTIPORTER SUBUNIT E1"/>
    <property type="match status" value="1"/>
</dbReference>
<gene>
    <name evidence="9" type="ORF">CKF48_17130</name>
</gene>
<dbReference type="EMBL" id="CP022983">
    <property type="protein sequence ID" value="ASV68863.1"/>
    <property type="molecule type" value="Genomic_DNA"/>
</dbReference>
<keyword evidence="5 8" id="KW-0812">Transmembrane</keyword>
<dbReference type="InterPro" id="IPR002758">
    <property type="entry name" value="Cation_antiport_E"/>
</dbReference>
<comment type="subcellular location">
    <subcellularLocation>
        <location evidence="1">Cell membrane</location>
        <topology evidence="1">Multi-pass membrane protein</topology>
    </subcellularLocation>
</comment>
<comment type="similarity">
    <text evidence="2">Belongs to the CPA3 antiporters (TC 2.A.63) subunit E family.</text>
</comment>
<evidence type="ECO:0000256" key="6">
    <source>
        <dbReference type="ARBA" id="ARBA00022989"/>
    </source>
</evidence>
<dbReference type="KEGG" id="bko:CKF48_17130"/>
<keyword evidence="3" id="KW-0050">Antiport</keyword>
<sequence>MAMQVLVNLFIAALWMFLQDEWSFLSFFSGYIVGIFILFLIRRFFDDNFYIVTFMNILSLLLVFIHELFTSSMEVVKQVIKPKLDIRPGIFTLETELEGDIELALLSFLLCLTPGSVVVEVGNDNKTFYVHGLDIPTSSESLLKSKVRFEKSIKRVTGR</sequence>
<protein>
    <submittedName>
        <fullName evidence="9">Na+/H+ antiporter subunit E</fullName>
    </submittedName>
</protein>
<reference evidence="9 10" key="1">
    <citation type="submission" date="2017-08" db="EMBL/GenBank/DDBJ databases">
        <title>Complete Genome Sequence of Bacillus kochii Oregon-R-modENCODE STRAIN BDGP4, isolated from Drosophila melanogaster gut.</title>
        <authorList>
            <person name="Wan K.H."/>
            <person name="Yu C."/>
            <person name="Park S."/>
            <person name="Hammonds A.S."/>
            <person name="Booth B.W."/>
            <person name="Celniker S.E."/>
        </authorList>
    </citation>
    <scope>NUCLEOTIDE SEQUENCE [LARGE SCALE GENOMIC DNA]</scope>
    <source>
        <strain evidence="9 10">BDGP4</strain>
    </source>
</reference>
<dbReference type="AlphaFoldDB" id="A0A248TKY0"/>
<dbReference type="GO" id="GO:0015297">
    <property type="term" value="F:antiporter activity"/>
    <property type="evidence" value="ECO:0007669"/>
    <property type="project" value="UniProtKB-KW"/>
</dbReference>
<dbReference type="PANTHER" id="PTHR34584:SF1">
    <property type="entry name" value="NA(+)_H(+) ANTIPORTER SUBUNIT E1"/>
    <property type="match status" value="1"/>
</dbReference>
<dbReference type="GO" id="GO:0008324">
    <property type="term" value="F:monoatomic cation transmembrane transporter activity"/>
    <property type="evidence" value="ECO:0007669"/>
    <property type="project" value="InterPro"/>
</dbReference>
<keyword evidence="4" id="KW-1003">Cell membrane</keyword>
<evidence type="ECO:0000256" key="7">
    <source>
        <dbReference type="ARBA" id="ARBA00023136"/>
    </source>
</evidence>
<evidence type="ECO:0000256" key="2">
    <source>
        <dbReference type="ARBA" id="ARBA00006228"/>
    </source>
</evidence>
<dbReference type="Pfam" id="PF01899">
    <property type="entry name" value="MNHE"/>
    <property type="match status" value="1"/>
</dbReference>
<evidence type="ECO:0000256" key="1">
    <source>
        <dbReference type="ARBA" id="ARBA00004651"/>
    </source>
</evidence>
<evidence type="ECO:0000256" key="8">
    <source>
        <dbReference type="SAM" id="Phobius"/>
    </source>
</evidence>
<dbReference type="RefSeq" id="WP_095372429.1">
    <property type="nucleotide sequence ID" value="NZ_CP022983.1"/>
</dbReference>
<proteinExistence type="inferred from homology"/>
<keyword evidence="6 8" id="KW-1133">Transmembrane helix</keyword>
<dbReference type="GO" id="GO:0005886">
    <property type="term" value="C:plasma membrane"/>
    <property type="evidence" value="ECO:0007669"/>
    <property type="project" value="UniProtKB-SubCell"/>
</dbReference>
<keyword evidence="7 8" id="KW-0472">Membrane</keyword>
<evidence type="ECO:0000256" key="3">
    <source>
        <dbReference type="ARBA" id="ARBA00022449"/>
    </source>
</evidence>
<evidence type="ECO:0000313" key="10">
    <source>
        <dbReference type="Proteomes" id="UP000215137"/>
    </source>
</evidence>